<dbReference type="EMBL" id="BAAAYX010000002">
    <property type="protein sequence ID" value="GAA3691848.1"/>
    <property type="molecule type" value="Genomic_DNA"/>
</dbReference>
<dbReference type="PANTHER" id="PTHR30346:SF29">
    <property type="entry name" value="LYSR SUBSTRATE-BINDING"/>
    <property type="match status" value="1"/>
</dbReference>
<name>A0ABP7CNC8_9ACTN</name>
<reference evidence="7" key="1">
    <citation type="journal article" date="2019" name="Int. J. Syst. Evol. Microbiol.">
        <title>The Global Catalogue of Microorganisms (GCM) 10K type strain sequencing project: providing services to taxonomists for standard genome sequencing and annotation.</title>
        <authorList>
            <consortium name="The Broad Institute Genomics Platform"/>
            <consortium name="The Broad Institute Genome Sequencing Center for Infectious Disease"/>
            <person name="Wu L."/>
            <person name="Ma J."/>
        </authorList>
    </citation>
    <scope>NUCLEOTIDE SEQUENCE [LARGE SCALE GENOMIC DNA]</scope>
    <source>
        <strain evidence="7">JCM 16548</strain>
    </source>
</reference>
<keyword evidence="3" id="KW-0238">DNA-binding</keyword>
<feature type="domain" description="HTH lysR-type" evidence="5">
    <location>
        <begin position="2"/>
        <end position="59"/>
    </location>
</feature>
<dbReference type="PANTHER" id="PTHR30346">
    <property type="entry name" value="TRANSCRIPTIONAL DUAL REGULATOR HCAR-RELATED"/>
    <property type="match status" value="1"/>
</dbReference>
<proteinExistence type="inferred from homology"/>
<evidence type="ECO:0000256" key="1">
    <source>
        <dbReference type="ARBA" id="ARBA00009437"/>
    </source>
</evidence>
<accession>A0ABP7CNC8</accession>
<dbReference type="Gene3D" id="3.40.190.10">
    <property type="entry name" value="Periplasmic binding protein-like II"/>
    <property type="match status" value="2"/>
</dbReference>
<keyword evidence="2" id="KW-0805">Transcription regulation</keyword>
<dbReference type="SUPFAM" id="SSF53850">
    <property type="entry name" value="Periplasmic binding protein-like II"/>
    <property type="match status" value="1"/>
</dbReference>
<dbReference type="InterPro" id="IPR005119">
    <property type="entry name" value="LysR_subst-bd"/>
</dbReference>
<keyword evidence="4" id="KW-0804">Transcription</keyword>
<evidence type="ECO:0000313" key="7">
    <source>
        <dbReference type="Proteomes" id="UP001500051"/>
    </source>
</evidence>
<keyword evidence="7" id="KW-1185">Reference proteome</keyword>
<dbReference type="SUPFAM" id="SSF46785">
    <property type="entry name" value="Winged helix' DNA-binding domain"/>
    <property type="match status" value="1"/>
</dbReference>
<dbReference type="Pfam" id="PF03466">
    <property type="entry name" value="LysR_substrate"/>
    <property type="match status" value="1"/>
</dbReference>
<gene>
    <name evidence="6" type="ORF">GCM10022204_03960</name>
</gene>
<evidence type="ECO:0000313" key="6">
    <source>
        <dbReference type="EMBL" id="GAA3691848.1"/>
    </source>
</evidence>
<organism evidence="6 7">
    <name type="scientific">Microlunatus aurantiacus</name>
    <dbReference type="NCBI Taxonomy" id="446786"/>
    <lineage>
        <taxon>Bacteria</taxon>
        <taxon>Bacillati</taxon>
        <taxon>Actinomycetota</taxon>
        <taxon>Actinomycetes</taxon>
        <taxon>Propionibacteriales</taxon>
        <taxon>Propionibacteriaceae</taxon>
        <taxon>Microlunatus</taxon>
    </lineage>
</organism>
<dbReference type="Pfam" id="PF00126">
    <property type="entry name" value="HTH_1"/>
    <property type="match status" value="1"/>
</dbReference>
<dbReference type="InterPro" id="IPR036388">
    <property type="entry name" value="WH-like_DNA-bd_sf"/>
</dbReference>
<dbReference type="InterPro" id="IPR036390">
    <property type="entry name" value="WH_DNA-bd_sf"/>
</dbReference>
<dbReference type="Proteomes" id="UP001500051">
    <property type="component" value="Unassembled WGS sequence"/>
</dbReference>
<dbReference type="Gene3D" id="1.10.10.10">
    <property type="entry name" value="Winged helix-like DNA-binding domain superfamily/Winged helix DNA-binding domain"/>
    <property type="match status" value="1"/>
</dbReference>
<protein>
    <submittedName>
        <fullName evidence="6">LysR family transcriptional regulator</fullName>
    </submittedName>
</protein>
<comment type="caution">
    <text evidence="6">The sequence shown here is derived from an EMBL/GenBank/DDBJ whole genome shotgun (WGS) entry which is preliminary data.</text>
</comment>
<evidence type="ECO:0000259" key="5">
    <source>
        <dbReference type="PROSITE" id="PS50931"/>
    </source>
</evidence>
<dbReference type="PROSITE" id="PS50931">
    <property type="entry name" value="HTH_LYSR"/>
    <property type="match status" value="1"/>
</dbReference>
<sequence>MLDVHRLRVFRSVVASGSIQAAATNLGYTPSAVSQHVTALQRETGLALISRVGRGIEPTAAGRALAVEIDGVLSRLGEVESVVGDLRAGRTGALSIAYFASVGSAWMPTVVATMMREFPAVRLDLALREDVPTDPAERPDLQIAVEQGAIHRPGLVVQHLLDDPYVAVLPVGHPSAGRSEIDLVELAADRWVDNDFARGWCRRNLVEACHAAGFSPPFHVEAHDYPTAMAFVAAGIGLTVLPQLGARQLPDGVVAVPVVSPTPVRSIFALVRDGVADTPAVRTVLAELVRLGSRAAAAPAPAGSGATLAGAR</sequence>
<evidence type="ECO:0000256" key="3">
    <source>
        <dbReference type="ARBA" id="ARBA00023125"/>
    </source>
</evidence>
<comment type="similarity">
    <text evidence="1">Belongs to the LysR transcriptional regulatory family.</text>
</comment>
<evidence type="ECO:0000256" key="4">
    <source>
        <dbReference type="ARBA" id="ARBA00023163"/>
    </source>
</evidence>
<evidence type="ECO:0000256" key="2">
    <source>
        <dbReference type="ARBA" id="ARBA00023015"/>
    </source>
</evidence>
<dbReference type="InterPro" id="IPR000847">
    <property type="entry name" value="LysR_HTH_N"/>
</dbReference>